<evidence type="ECO:0008006" key="3">
    <source>
        <dbReference type="Google" id="ProtNLM"/>
    </source>
</evidence>
<organism evidence="1 2">
    <name type="scientific">Umbelopsis ramanniana AG</name>
    <dbReference type="NCBI Taxonomy" id="1314678"/>
    <lineage>
        <taxon>Eukaryota</taxon>
        <taxon>Fungi</taxon>
        <taxon>Fungi incertae sedis</taxon>
        <taxon>Mucoromycota</taxon>
        <taxon>Mucoromycotina</taxon>
        <taxon>Umbelopsidomycetes</taxon>
        <taxon>Umbelopsidales</taxon>
        <taxon>Umbelopsidaceae</taxon>
        <taxon>Umbelopsis</taxon>
    </lineage>
</organism>
<dbReference type="GO" id="GO:0004721">
    <property type="term" value="F:phosphoprotein phosphatase activity"/>
    <property type="evidence" value="ECO:0007669"/>
    <property type="project" value="InterPro"/>
</dbReference>
<dbReference type="PROSITE" id="PS00383">
    <property type="entry name" value="TYR_PHOSPHATASE_1"/>
    <property type="match status" value="1"/>
</dbReference>
<dbReference type="RefSeq" id="XP_051448412.1">
    <property type="nucleotide sequence ID" value="XM_051586072.1"/>
</dbReference>
<gene>
    <name evidence="1" type="ORF">K450DRAFT_223509</name>
</gene>
<dbReference type="PANTHER" id="PTHR31126">
    <property type="entry name" value="TYROSINE-PROTEIN PHOSPHATASE"/>
    <property type="match status" value="1"/>
</dbReference>
<dbReference type="Proteomes" id="UP001206595">
    <property type="component" value="Unassembled WGS sequence"/>
</dbReference>
<dbReference type="EMBL" id="MU620896">
    <property type="protein sequence ID" value="KAI8583408.1"/>
    <property type="molecule type" value="Genomic_DNA"/>
</dbReference>
<dbReference type="InterPro" id="IPR029021">
    <property type="entry name" value="Prot-tyrosine_phosphatase-like"/>
</dbReference>
<evidence type="ECO:0000313" key="2">
    <source>
        <dbReference type="Proteomes" id="UP001206595"/>
    </source>
</evidence>
<sequence>MNPTSNAVQNEEGAYIEALINFRDVGISTKVDGQQYVKDGLIFRSGTLDQLSNDQVEQFIKAHNIKTILDLRTSLEGKDNLPIDKNFPTTAIENIKAIDLITADVTPERHESNQPETDHGRKKYRVNFAGRSFERNVVWNMCTLWLKLRLIFWILVGNKVHATLLVGSEILTPMGLPTMYKQFLKACKNEILDALRIFTDPTNYPIHVHCTQGKDRTGMVCMLLQGIAGVPEDVIVADYARTQEGLAPVLPQMIKEMAKSGLSEEFATARPEYMREVLTYLKSEYGGILPYLNSIGFGPSWQDRIRKNICPEAASN</sequence>
<dbReference type="Pfam" id="PF13350">
    <property type="entry name" value="Y_phosphatase3"/>
    <property type="match status" value="2"/>
</dbReference>
<comment type="caution">
    <text evidence="1">The sequence shown here is derived from an EMBL/GenBank/DDBJ whole genome shotgun (WGS) entry which is preliminary data.</text>
</comment>
<reference evidence="1" key="2">
    <citation type="journal article" date="2022" name="Proc. Natl. Acad. Sci. U.S.A.">
        <title>Diploid-dominant life cycles characterize the early evolution of Fungi.</title>
        <authorList>
            <person name="Amses K.R."/>
            <person name="Simmons D.R."/>
            <person name="Longcore J.E."/>
            <person name="Mondo S.J."/>
            <person name="Seto K."/>
            <person name="Jeronimo G.H."/>
            <person name="Bonds A.E."/>
            <person name="Quandt C.A."/>
            <person name="Davis W.J."/>
            <person name="Chang Y."/>
            <person name="Federici B.A."/>
            <person name="Kuo A."/>
            <person name="LaButti K."/>
            <person name="Pangilinan J."/>
            <person name="Andreopoulos W."/>
            <person name="Tritt A."/>
            <person name="Riley R."/>
            <person name="Hundley H."/>
            <person name="Johnson J."/>
            <person name="Lipzen A."/>
            <person name="Barry K."/>
            <person name="Lang B.F."/>
            <person name="Cuomo C.A."/>
            <person name="Buchler N.E."/>
            <person name="Grigoriev I.V."/>
            <person name="Spatafora J.W."/>
            <person name="Stajich J.E."/>
            <person name="James T.Y."/>
        </authorList>
    </citation>
    <scope>NUCLEOTIDE SEQUENCE</scope>
    <source>
        <strain evidence="1">AG</strain>
    </source>
</reference>
<dbReference type="PANTHER" id="PTHR31126:SF1">
    <property type="entry name" value="TYROSINE SPECIFIC PROTEIN PHOSPHATASES DOMAIN-CONTAINING PROTEIN"/>
    <property type="match status" value="1"/>
</dbReference>
<protein>
    <recommendedName>
        <fullName evidence="3">Tyrosine specific protein phosphatases domain-containing protein</fullName>
    </recommendedName>
</protein>
<evidence type="ECO:0000313" key="1">
    <source>
        <dbReference type="EMBL" id="KAI8583408.1"/>
    </source>
</evidence>
<accession>A0AAD5EGG8</accession>
<dbReference type="InterPro" id="IPR026893">
    <property type="entry name" value="Tyr/Ser_Pase_IphP-type"/>
</dbReference>
<dbReference type="Gene3D" id="3.90.190.10">
    <property type="entry name" value="Protein tyrosine phosphatase superfamily"/>
    <property type="match status" value="1"/>
</dbReference>
<dbReference type="GeneID" id="75911420"/>
<keyword evidence="2" id="KW-1185">Reference proteome</keyword>
<reference evidence="1" key="1">
    <citation type="submission" date="2021-06" db="EMBL/GenBank/DDBJ databases">
        <authorList>
            <consortium name="DOE Joint Genome Institute"/>
            <person name="Mondo S.J."/>
            <person name="Amses K.R."/>
            <person name="Simmons D.R."/>
            <person name="Longcore J.E."/>
            <person name="Seto K."/>
            <person name="Alves G.H."/>
            <person name="Bonds A.E."/>
            <person name="Quandt C.A."/>
            <person name="Davis W.J."/>
            <person name="Chang Y."/>
            <person name="Letcher P.M."/>
            <person name="Powell M.J."/>
            <person name="Kuo A."/>
            <person name="Labutti K."/>
            <person name="Pangilinan J."/>
            <person name="Andreopoulos W."/>
            <person name="Tritt A."/>
            <person name="Riley R."/>
            <person name="Hundley H."/>
            <person name="Johnson J."/>
            <person name="Lipzen A."/>
            <person name="Barry K."/>
            <person name="Berbee M.L."/>
            <person name="Buchler N.E."/>
            <person name="Grigoriev I.V."/>
            <person name="Spatafora J.W."/>
            <person name="Stajich J.E."/>
            <person name="James T.Y."/>
        </authorList>
    </citation>
    <scope>NUCLEOTIDE SEQUENCE</scope>
    <source>
        <strain evidence="1">AG</strain>
    </source>
</reference>
<dbReference type="InterPro" id="IPR016130">
    <property type="entry name" value="Tyr_Pase_AS"/>
</dbReference>
<dbReference type="SUPFAM" id="SSF52799">
    <property type="entry name" value="(Phosphotyrosine protein) phosphatases II"/>
    <property type="match status" value="1"/>
</dbReference>
<dbReference type="AlphaFoldDB" id="A0AAD5EGG8"/>
<proteinExistence type="predicted"/>
<name>A0AAD5EGG8_UMBRA</name>